<dbReference type="Proteomes" id="UP001446205">
    <property type="component" value="Unassembled WGS sequence"/>
</dbReference>
<keyword evidence="4" id="KW-0408">Iron</keyword>
<dbReference type="InterPro" id="IPR002109">
    <property type="entry name" value="Glutaredoxin"/>
</dbReference>
<comment type="caution">
    <text evidence="9">The sequence shown here is derived from an EMBL/GenBank/DDBJ whole genome shotgun (WGS) entry which is preliminary data.</text>
</comment>
<feature type="domain" description="Glutaredoxin" evidence="8">
    <location>
        <begin position="17"/>
        <end position="81"/>
    </location>
</feature>
<accession>A0ABU9D6A8</accession>
<evidence type="ECO:0000313" key="9">
    <source>
        <dbReference type="EMBL" id="MEK8088949.1"/>
    </source>
</evidence>
<name>A0ABU9D6A8_9PROT</name>
<dbReference type="SUPFAM" id="SSF52833">
    <property type="entry name" value="Thioredoxin-like"/>
    <property type="match status" value="1"/>
</dbReference>
<dbReference type="PANTHER" id="PTHR10293:SF16">
    <property type="entry name" value="GLUTAREDOXIN-RELATED PROTEIN 5, MITOCHONDRIAL"/>
    <property type="match status" value="1"/>
</dbReference>
<dbReference type="EMBL" id="JBBPCO010000003">
    <property type="protein sequence ID" value="MEK8088949.1"/>
    <property type="molecule type" value="Genomic_DNA"/>
</dbReference>
<dbReference type="Pfam" id="PF00462">
    <property type="entry name" value="Glutaredoxin"/>
    <property type="match status" value="1"/>
</dbReference>
<evidence type="ECO:0000256" key="3">
    <source>
        <dbReference type="ARBA" id="ARBA00022723"/>
    </source>
</evidence>
<dbReference type="PANTHER" id="PTHR10293">
    <property type="entry name" value="GLUTAREDOXIN FAMILY MEMBER"/>
    <property type="match status" value="1"/>
</dbReference>
<dbReference type="InterPro" id="IPR036249">
    <property type="entry name" value="Thioredoxin-like_sf"/>
</dbReference>
<dbReference type="PIRSF" id="PIRSF005894">
    <property type="entry name" value="Monothiol_GRX"/>
    <property type="match status" value="1"/>
</dbReference>
<keyword evidence="3" id="KW-0479">Metal-binding</keyword>
<dbReference type="InterPro" id="IPR014434">
    <property type="entry name" value="Monothiol_GRX"/>
</dbReference>
<comment type="similarity">
    <text evidence="1 7">Belongs to the glutaredoxin family. Monothiol subfamily.</text>
</comment>
<dbReference type="NCBIfam" id="TIGR00365">
    <property type="entry name" value="Grx4 family monothiol glutaredoxin"/>
    <property type="match status" value="1"/>
</dbReference>
<gene>
    <name evidence="9" type="primary">grxD</name>
    <name evidence="9" type="ORF">WOB96_04145</name>
</gene>
<evidence type="ECO:0000256" key="6">
    <source>
        <dbReference type="ARBA" id="ARBA00023284"/>
    </source>
</evidence>
<keyword evidence="6" id="KW-0676">Redox-active center</keyword>
<dbReference type="InterPro" id="IPR033658">
    <property type="entry name" value="GRX_PICOT-like"/>
</dbReference>
<dbReference type="InterPro" id="IPR004480">
    <property type="entry name" value="Monothiol_GRX-rel"/>
</dbReference>
<evidence type="ECO:0000256" key="2">
    <source>
        <dbReference type="ARBA" id="ARBA00022714"/>
    </source>
</evidence>
<proteinExistence type="inferred from homology"/>
<dbReference type="PROSITE" id="PS51354">
    <property type="entry name" value="GLUTAREDOXIN_2"/>
    <property type="match status" value="1"/>
</dbReference>
<evidence type="ECO:0000259" key="8">
    <source>
        <dbReference type="Pfam" id="PF00462"/>
    </source>
</evidence>
<sequence length="105" mass="11820">MENVQDLIRDQVQNNKIVLYMKGNPRMPQCGFSAKAVQLLQQCGAEFETVDVLSNPQIRDGVKQFSNWPTVPQLYINGEFVGGSDIMTDLFRQGELQKLVDSTKA</sequence>
<evidence type="ECO:0000313" key="10">
    <source>
        <dbReference type="Proteomes" id="UP001446205"/>
    </source>
</evidence>
<keyword evidence="5" id="KW-0411">Iron-sulfur</keyword>
<dbReference type="Gene3D" id="3.40.30.10">
    <property type="entry name" value="Glutaredoxin"/>
    <property type="match status" value="1"/>
</dbReference>
<dbReference type="CDD" id="cd03028">
    <property type="entry name" value="GRX_PICOT_like"/>
    <property type="match status" value="1"/>
</dbReference>
<evidence type="ECO:0000256" key="4">
    <source>
        <dbReference type="ARBA" id="ARBA00023004"/>
    </source>
</evidence>
<dbReference type="RefSeq" id="WP_341370016.1">
    <property type="nucleotide sequence ID" value="NZ_JBBPCO010000003.1"/>
</dbReference>
<reference evidence="9 10" key="1">
    <citation type="submission" date="2024-04" db="EMBL/GenBank/DDBJ databases">
        <authorList>
            <person name="Abashina T."/>
            <person name="Shaikin A."/>
        </authorList>
    </citation>
    <scope>NUCLEOTIDE SEQUENCE [LARGE SCALE GENOMIC DNA]</scope>
    <source>
        <strain evidence="9 10">AAFK</strain>
    </source>
</reference>
<keyword evidence="10" id="KW-1185">Reference proteome</keyword>
<protein>
    <recommendedName>
        <fullName evidence="7">Glutaredoxin</fullName>
    </recommendedName>
</protein>
<evidence type="ECO:0000256" key="5">
    <source>
        <dbReference type="ARBA" id="ARBA00023014"/>
    </source>
</evidence>
<evidence type="ECO:0000256" key="1">
    <source>
        <dbReference type="ARBA" id="ARBA00009630"/>
    </source>
</evidence>
<keyword evidence="2" id="KW-0001">2Fe-2S</keyword>
<evidence type="ECO:0000256" key="7">
    <source>
        <dbReference type="PIRNR" id="PIRNR005894"/>
    </source>
</evidence>
<organism evidence="9 10">
    <name type="scientific">Thermithiobacillus plumbiphilus</name>
    <dbReference type="NCBI Taxonomy" id="1729899"/>
    <lineage>
        <taxon>Bacteria</taxon>
        <taxon>Pseudomonadati</taxon>
        <taxon>Pseudomonadota</taxon>
        <taxon>Acidithiobacillia</taxon>
        <taxon>Acidithiobacillales</taxon>
        <taxon>Thermithiobacillaceae</taxon>
        <taxon>Thermithiobacillus</taxon>
    </lineage>
</organism>